<dbReference type="AlphaFoldDB" id="X1IZN6"/>
<dbReference type="GO" id="GO:0008168">
    <property type="term" value="F:methyltransferase activity"/>
    <property type="evidence" value="ECO:0007669"/>
    <property type="project" value="InterPro"/>
</dbReference>
<sequence>FPIHMIELCNTTRELLWVISLVGQAISRNTRLSVAIAGELDAGPCTEMVLYEATAYASVGTVSGLNLMAVEVTNNLCLDHCTGMEARMAAEAGHAVATSGMKREDINELVKELLKKYETKIGKAPIGKNFRECYDPETITPSNEYLKIYNNVKKELKEIGLEI</sequence>
<accession>X1IZN6</accession>
<comment type="caution">
    <text evidence="1">The sequence shown here is derived from an EMBL/GenBank/DDBJ whole genome shotgun (WGS) entry which is preliminary data.</text>
</comment>
<gene>
    <name evidence="1" type="ORF">S03H2_62028</name>
</gene>
<dbReference type="GO" id="GO:0032259">
    <property type="term" value="P:methylation"/>
    <property type="evidence" value="ECO:0007669"/>
    <property type="project" value="InterPro"/>
</dbReference>
<feature type="non-terminal residue" evidence="1">
    <location>
        <position position="1"/>
    </location>
</feature>
<dbReference type="InterPro" id="IPR008031">
    <property type="entry name" value="MtmB_MeTrfase"/>
</dbReference>
<dbReference type="Gene3D" id="3.20.20.460">
    <property type="entry name" value="Monomethylamine methyltransferase MtmB"/>
    <property type="match status" value="1"/>
</dbReference>
<dbReference type="Pfam" id="PF05369">
    <property type="entry name" value="MtmB"/>
    <property type="match status" value="1"/>
</dbReference>
<proteinExistence type="predicted"/>
<name>X1IZN6_9ZZZZ</name>
<dbReference type="SUPFAM" id="SSF75098">
    <property type="entry name" value="Monomethylamine methyltransferase MtmB"/>
    <property type="match status" value="1"/>
</dbReference>
<protein>
    <submittedName>
        <fullName evidence="1">Uncharacterized protein</fullName>
    </submittedName>
</protein>
<organism evidence="1">
    <name type="scientific">marine sediment metagenome</name>
    <dbReference type="NCBI Taxonomy" id="412755"/>
    <lineage>
        <taxon>unclassified sequences</taxon>
        <taxon>metagenomes</taxon>
        <taxon>ecological metagenomes</taxon>
    </lineage>
</organism>
<dbReference type="EMBL" id="BARU01040085">
    <property type="protein sequence ID" value="GAH87926.1"/>
    <property type="molecule type" value="Genomic_DNA"/>
</dbReference>
<dbReference type="InterPro" id="IPR036655">
    <property type="entry name" value="MtmB_sf"/>
</dbReference>
<reference evidence="1" key="1">
    <citation type="journal article" date="2014" name="Front. Microbiol.">
        <title>High frequency of phylogenetically diverse reductive dehalogenase-homologous genes in deep subseafloor sedimentary metagenomes.</title>
        <authorList>
            <person name="Kawai M."/>
            <person name="Futagami T."/>
            <person name="Toyoda A."/>
            <person name="Takaki Y."/>
            <person name="Nishi S."/>
            <person name="Hori S."/>
            <person name="Arai W."/>
            <person name="Tsubouchi T."/>
            <person name="Morono Y."/>
            <person name="Uchiyama I."/>
            <person name="Ito T."/>
            <person name="Fujiyama A."/>
            <person name="Inagaki F."/>
            <person name="Takami H."/>
        </authorList>
    </citation>
    <scope>NUCLEOTIDE SEQUENCE</scope>
    <source>
        <strain evidence="1">Expedition CK06-06</strain>
    </source>
</reference>
<evidence type="ECO:0000313" key="1">
    <source>
        <dbReference type="EMBL" id="GAH87926.1"/>
    </source>
</evidence>